<comment type="caution">
    <text evidence="9">The sequence shown here is derived from an EMBL/GenBank/DDBJ whole genome shotgun (WGS) entry which is preliminary data.</text>
</comment>
<comment type="similarity">
    <text evidence="2">Belongs to the IL-15/IL-21 family.</text>
</comment>
<evidence type="ECO:0000256" key="4">
    <source>
        <dbReference type="ARBA" id="ARBA00022525"/>
    </source>
</evidence>
<keyword evidence="4" id="KW-0964">Secreted</keyword>
<comment type="function">
    <text evidence="8">Cytokine with immunoregulatory activity. May promote the transition between innate and adaptive immunity. Induces the production of IgG(1) and IgG(3) in B-cells. Implicated in the generation and maintenance of T follicular helper (Tfh) cells and the formation of germinal-centers. Together with IL6, control the early generation of Tfh cells and are critical for an effective antibody response to acute viral infection. May play a role in proliferation and maturation of natural killer (NK) cells in synergy with IL15. May regulate proliferation of mature B- and T-cells in response to activating stimuli. In synergy with IL15 and IL18 stimulates interferon gamma production in T-cells and NK cells. During T-cell mediated immune response may inhibit dendritic cells (DC) activation and maturation.</text>
</comment>
<evidence type="ECO:0000256" key="2">
    <source>
        <dbReference type="ARBA" id="ARBA00006050"/>
    </source>
</evidence>
<dbReference type="EMBL" id="CADEAL010000084">
    <property type="protein sequence ID" value="CAB1414029.1"/>
    <property type="molecule type" value="Genomic_DNA"/>
</dbReference>
<name>A0A9N7TLB4_PLEPL</name>
<gene>
    <name evidence="9" type="ORF">PLEPLA_LOCUS1732</name>
</gene>
<comment type="subcellular location">
    <subcellularLocation>
        <location evidence="1">Secreted</location>
    </subcellularLocation>
</comment>
<organism evidence="9 10">
    <name type="scientific">Pleuronectes platessa</name>
    <name type="common">European plaice</name>
    <dbReference type="NCBI Taxonomy" id="8262"/>
    <lineage>
        <taxon>Eukaryota</taxon>
        <taxon>Metazoa</taxon>
        <taxon>Chordata</taxon>
        <taxon>Craniata</taxon>
        <taxon>Vertebrata</taxon>
        <taxon>Euteleostomi</taxon>
        <taxon>Actinopterygii</taxon>
        <taxon>Neopterygii</taxon>
        <taxon>Teleostei</taxon>
        <taxon>Neoteleostei</taxon>
        <taxon>Acanthomorphata</taxon>
        <taxon>Carangaria</taxon>
        <taxon>Pleuronectiformes</taxon>
        <taxon>Pleuronectoidei</taxon>
        <taxon>Pleuronectidae</taxon>
        <taxon>Pleuronectes</taxon>
    </lineage>
</organism>
<dbReference type="GO" id="GO:0005615">
    <property type="term" value="C:extracellular space"/>
    <property type="evidence" value="ECO:0007669"/>
    <property type="project" value="UniProtKB-KW"/>
</dbReference>
<dbReference type="InterPro" id="IPR009079">
    <property type="entry name" value="4_helix_cytokine-like_core"/>
</dbReference>
<keyword evidence="3" id="KW-0202">Cytokine</keyword>
<evidence type="ECO:0000256" key="3">
    <source>
        <dbReference type="ARBA" id="ARBA00022514"/>
    </source>
</evidence>
<dbReference type="Gene3D" id="1.20.1250.70">
    <property type="entry name" value="Interleukin-15/Interleukin-21"/>
    <property type="match status" value="1"/>
</dbReference>
<dbReference type="GO" id="GO:0005126">
    <property type="term" value="F:cytokine receptor binding"/>
    <property type="evidence" value="ECO:0007669"/>
    <property type="project" value="InterPro"/>
</dbReference>
<evidence type="ECO:0000256" key="8">
    <source>
        <dbReference type="ARBA" id="ARBA00045924"/>
    </source>
</evidence>
<dbReference type="Proteomes" id="UP001153269">
    <property type="component" value="Unassembled WGS sequence"/>
</dbReference>
<evidence type="ECO:0000256" key="1">
    <source>
        <dbReference type="ARBA" id="ARBA00004613"/>
    </source>
</evidence>
<keyword evidence="5" id="KW-0732">Signal</keyword>
<dbReference type="SUPFAM" id="SSF47266">
    <property type="entry name" value="4-helical cytokines"/>
    <property type="match status" value="1"/>
</dbReference>
<dbReference type="AlphaFoldDB" id="A0A9N7TLB4"/>
<evidence type="ECO:0000256" key="6">
    <source>
        <dbReference type="ARBA" id="ARBA00023157"/>
    </source>
</evidence>
<dbReference type="GO" id="GO:0006955">
    <property type="term" value="P:immune response"/>
    <property type="evidence" value="ECO:0007669"/>
    <property type="project" value="InterPro"/>
</dbReference>
<keyword evidence="10" id="KW-1185">Reference proteome</keyword>
<dbReference type="GO" id="GO:0005125">
    <property type="term" value="F:cytokine activity"/>
    <property type="evidence" value="ECO:0007669"/>
    <property type="project" value="UniProtKB-KW"/>
</dbReference>
<accession>A0A9N7TLB4</accession>
<reference evidence="9" key="1">
    <citation type="submission" date="2020-03" db="EMBL/GenBank/DDBJ databases">
        <authorList>
            <person name="Weist P."/>
        </authorList>
    </citation>
    <scope>NUCLEOTIDE SEQUENCE</scope>
</reference>
<evidence type="ECO:0000256" key="7">
    <source>
        <dbReference type="ARBA" id="ARBA00039957"/>
    </source>
</evidence>
<evidence type="ECO:0000313" key="9">
    <source>
        <dbReference type="EMBL" id="CAB1414029.1"/>
    </source>
</evidence>
<dbReference type="PANTHER" id="PTHR14356">
    <property type="entry name" value="INTERLEUKIN-15-RELATED"/>
    <property type="match status" value="1"/>
</dbReference>
<keyword evidence="6" id="KW-1015">Disulfide bond</keyword>
<protein>
    <recommendedName>
        <fullName evidence="7">Interleukin-21</fullName>
    </recommendedName>
</protein>
<evidence type="ECO:0000313" key="10">
    <source>
        <dbReference type="Proteomes" id="UP001153269"/>
    </source>
</evidence>
<dbReference type="InterPro" id="IPR003443">
    <property type="entry name" value="IL-15/IL-21_fam"/>
</dbReference>
<proteinExistence type="inferred from homology"/>
<dbReference type="PANTHER" id="PTHR14356:SF2">
    <property type="entry name" value="INTERLEUKIN-21"/>
    <property type="match status" value="1"/>
</dbReference>
<evidence type="ECO:0000256" key="5">
    <source>
        <dbReference type="ARBA" id="ARBA00022729"/>
    </source>
</evidence>
<sequence length="213" mass="23971">MFPLYVHHRRVLIREESEGETPLRPAEPPPTFSFTLSEIERGRTDVKIIRGESVCTDADGGERLSPVDTLTNMDPYKKVCCCCSLGFAGSKERNKLEEVREHLKNLRTTLLQNKGTMLHSPPHDVEDCCYRSALQCFHSNLVVHFKATSKTQTKFNRSLRHPLTISGVKHCPPPNNTATICPSCDLQPKVSVEVFIDRLNSLIQKAISRLGSK</sequence>